<dbReference type="EMBL" id="BT035349">
    <property type="protein sequence ID" value="ACF80354.1"/>
    <property type="molecule type" value="mRNA"/>
</dbReference>
<organism evidence="1">
    <name type="scientific">Zea mays</name>
    <name type="common">Maize</name>
    <dbReference type="NCBI Taxonomy" id="4577"/>
    <lineage>
        <taxon>Eukaryota</taxon>
        <taxon>Viridiplantae</taxon>
        <taxon>Streptophyta</taxon>
        <taxon>Embryophyta</taxon>
        <taxon>Tracheophyta</taxon>
        <taxon>Spermatophyta</taxon>
        <taxon>Magnoliopsida</taxon>
        <taxon>Liliopsida</taxon>
        <taxon>Poales</taxon>
        <taxon>Poaceae</taxon>
        <taxon>PACMAD clade</taxon>
        <taxon>Panicoideae</taxon>
        <taxon>Andropogonodae</taxon>
        <taxon>Andropogoneae</taxon>
        <taxon>Tripsacinae</taxon>
        <taxon>Zea</taxon>
    </lineage>
</organism>
<proteinExistence type="evidence at transcript level"/>
<name>B4FE11_MAIZE</name>
<protein>
    <submittedName>
        <fullName evidence="1">Uncharacterized protein</fullName>
    </submittedName>
</protein>
<evidence type="ECO:0000313" key="1">
    <source>
        <dbReference type="EMBL" id="ACF80354.1"/>
    </source>
</evidence>
<dbReference type="AlphaFoldDB" id="B4FE11"/>
<sequence>MGYRARHTSFSWSRIWASAKIYSWSRYHHYVYPCQELAMIQLFSPAGPAVLPCMGICFWRQKIGGSR</sequence>
<reference evidence="1" key="1">
    <citation type="journal article" date="2009" name="PLoS Genet.">
        <title>Sequencing, mapping, and analysis of 27,455 maize full-length cDNAs.</title>
        <authorList>
            <person name="Soderlund C."/>
            <person name="Descour A."/>
            <person name="Kudrna D."/>
            <person name="Bomhoff M."/>
            <person name="Boyd L."/>
            <person name="Currie J."/>
            <person name="Angelova A."/>
            <person name="Collura K."/>
            <person name="Wissotski M."/>
            <person name="Ashley E."/>
            <person name="Morrow D."/>
            <person name="Fernandes J."/>
            <person name="Walbot V."/>
            <person name="Yu Y."/>
        </authorList>
    </citation>
    <scope>NUCLEOTIDE SEQUENCE</scope>
    <source>
        <strain evidence="1">B73</strain>
    </source>
</reference>
<accession>B4FE11</accession>